<gene>
    <name evidence="2" type="ORF">B2904_orf1977</name>
</gene>
<organism evidence="2 3">
    <name type="scientific">Brachyspira pilosicoli B2904</name>
    <dbReference type="NCBI Taxonomy" id="1133568"/>
    <lineage>
        <taxon>Bacteria</taxon>
        <taxon>Pseudomonadati</taxon>
        <taxon>Spirochaetota</taxon>
        <taxon>Spirochaetia</taxon>
        <taxon>Brachyspirales</taxon>
        <taxon>Brachyspiraceae</taxon>
        <taxon>Brachyspira</taxon>
    </lineage>
</organism>
<name>J9UJ04_BRAPL</name>
<evidence type="ECO:0000313" key="3">
    <source>
        <dbReference type="Proteomes" id="UP000007346"/>
    </source>
</evidence>
<dbReference type="PATRIC" id="fig|1133568.3.peg.1977"/>
<dbReference type="HOGENOM" id="CLU_188182_0_0_12"/>
<keyword evidence="1" id="KW-0175">Coiled coil</keyword>
<reference evidence="2 3" key="1">
    <citation type="journal article" date="2012" name="BMC Genomics">
        <title>Comparative genomics of Brachyspira pilosicoli strains: genome rearrangements, reductions and correlation of genetic compliment with phenotypic diversity.</title>
        <authorList>
            <person name="Mappley L.J."/>
            <person name="Black M.L."/>
            <person name="Abuoun M."/>
            <person name="Darby A.C."/>
            <person name="Woodward M.J."/>
            <person name="Parkhill J."/>
            <person name="Turner A.K."/>
            <person name="Bellgard M.I."/>
            <person name="La T."/>
            <person name="Phillips N.D."/>
            <person name="La Ragione R.M."/>
            <person name="Hampson D.J."/>
        </authorList>
    </citation>
    <scope>NUCLEOTIDE SEQUENCE [LARGE SCALE GENOMIC DNA]</scope>
    <source>
        <strain evidence="2">B2904</strain>
    </source>
</reference>
<dbReference type="AlphaFoldDB" id="J9UJ04"/>
<dbReference type="KEGG" id="bpj:B2904_orf1977"/>
<accession>J9UJ04</accession>
<evidence type="ECO:0000313" key="2">
    <source>
        <dbReference type="EMBL" id="AFR71306.1"/>
    </source>
</evidence>
<dbReference type="RefSeq" id="WP_014932596.1">
    <property type="nucleotide sequence ID" value="NC_018607.1"/>
</dbReference>
<dbReference type="Proteomes" id="UP000007346">
    <property type="component" value="Chromosome"/>
</dbReference>
<evidence type="ECO:0000256" key="1">
    <source>
        <dbReference type="SAM" id="Coils"/>
    </source>
</evidence>
<proteinExistence type="predicted"/>
<dbReference type="EMBL" id="CP003490">
    <property type="protein sequence ID" value="AFR71306.1"/>
    <property type="molecule type" value="Genomic_DNA"/>
</dbReference>
<protein>
    <submittedName>
        <fullName evidence="2">Uncharacterized protein</fullName>
    </submittedName>
</protein>
<sequence>MNDSRNSVTINFNQDLYRWIVKMVKNSKADPFNYSNATFGGFVQACVAKAKKEYEEKGSEMQKLKKRVVELENKVKRIEELENKIKELEK</sequence>
<dbReference type="SUPFAM" id="SSF161270">
    <property type="entry name" value="PspA lactotransferrin-binding region"/>
    <property type="match status" value="1"/>
</dbReference>
<feature type="coiled-coil region" evidence="1">
    <location>
        <begin position="47"/>
        <end position="88"/>
    </location>
</feature>